<feature type="signal peptide" evidence="8">
    <location>
        <begin position="1"/>
        <end position="21"/>
    </location>
</feature>
<organism evidence="9 10">
    <name type="scientific">Pseudooceanicola albus</name>
    <dbReference type="NCBI Taxonomy" id="2692189"/>
    <lineage>
        <taxon>Bacteria</taxon>
        <taxon>Pseudomonadati</taxon>
        <taxon>Pseudomonadota</taxon>
        <taxon>Alphaproteobacteria</taxon>
        <taxon>Rhodobacterales</taxon>
        <taxon>Paracoccaceae</taxon>
        <taxon>Pseudooceanicola</taxon>
    </lineage>
</organism>
<keyword evidence="2 7" id="KW-0349">Heme</keyword>
<dbReference type="Proteomes" id="UP000477911">
    <property type="component" value="Unassembled WGS sequence"/>
</dbReference>
<keyword evidence="10" id="KW-1185">Reference proteome</keyword>
<keyword evidence="8" id="KW-0732">Signal</keyword>
<protein>
    <submittedName>
        <fullName evidence="9">Cytochrome c</fullName>
    </submittedName>
</protein>
<evidence type="ECO:0000256" key="7">
    <source>
        <dbReference type="PIRSR" id="PIRSR000027-2"/>
    </source>
</evidence>
<proteinExistence type="predicted"/>
<reference evidence="9 10" key="1">
    <citation type="submission" date="2019-12" db="EMBL/GenBank/DDBJ databases">
        <authorList>
            <person name="Li M."/>
        </authorList>
    </citation>
    <scope>NUCLEOTIDE SEQUENCE [LARGE SCALE GENOMIC DNA]</scope>
    <source>
        <strain evidence="9 10">GBMRC 2024</strain>
    </source>
</reference>
<feature type="binding site" description="covalent" evidence="7">
    <location>
        <position position="138"/>
    </location>
    <ligand>
        <name>heme c</name>
        <dbReference type="ChEBI" id="CHEBI:61717"/>
    </ligand>
</feature>
<dbReference type="PROSITE" id="PS51009">
    <property type="entry name" value="CYTCII"/>
    <property type="match status" value="1"/>
</dbReference>
<dbReference type="GO" id="GO:0009055">
    <property type="term" value="F:electron transfer activity"/>
    <property type="evidence" value="ECO:0007669"/>
    <property type="project" value="InterPro"/>
</dbReference>
<feature type="binding site" description="axial binding residue" evidence="6">
    <location>
        <position position="139"/>
    </location>
    <ligand>
        <name>heme c</name>
        <dbReference type="ChEBI" id="CHEBI:61717"/>
    </ligand>
    <ligandPart>
        <name>Fe</name>
        <dbReference type="ChEBI" id="CHEBI:18248"/>
    </ligandPart>
</feature>
<dbReference type="GO" id="GO:0022900">
    <property type="term" value="P:electron transport chain"/>
    <property type="evidence" value="ECO:0007669"/>
    <property type="project" value="InterPro"/>
</dbReference>
<dbReference type="InterPro" id="IPR012127">
    <property type="entry name" value="Cyt_c_prime"/>
</dbReference>
<evidence type="ECO:0000256" key="4">
    <source>
        <dbReference type="ARBA" id="ARBA00022982"/>
    </source>
</evidence>
<keyword evidence="1" id="KW-0813">Transport</keyword>
<evidence type="ECO:0000313" key="10">
    <source>
        <dbReference type="Proteomes" id="UP000477911"/>
    </source>
</evidence>
<keyword evidence="3 6" id="KW-0479">Metal-binding</keyword>
<feature type="binding site" description="covalent" evidence="7">
    <location>
        <position position="135"/>
    </location>
    <ligand>
        <name>heme c</name>
        <dbReference type="ChEBI" id="CHEBI:61717"/>
    </ligand>
</feature>
<evidence type="ECO:0000256" key="2">
    <source>
        <dbReference type="ARBA" id="ARBA00022617"/>
    </source>
</evidence>
<dbReference type="InterPro" id="IPR010980">
    <property type="entry name" value="Cyt_c/b562"/>
</dbReference>
<dbReference type="Gene3D" id="1.20.120.10">
    <property type="entry name" value="Cytochrome c/b562"/>
    <property type="match status" value="1"/>
</dbReference>
<comment type="caution">
    <text evidence="9">The sequence shown here is derived from an EMBL/GenBank/DDBJ whole genome shotgun (WGS) entry which is preliminary data.</text>
</comment>
<accession>A0A6L7GAK6</accession>
<comment type="PTM">
    <text evidence="7">Binds 1 heme group per subunit.</text>
</comment>
<evidence type="ECO:0000256" key="3">
    <source>
        <dbReference type="ARBA" id="ARBA00022723"/>
    </source>
</evidence>
<dbReference type="InterPro" id="IPR002321">
    <property type="entry name" value="Cyt_c_II"/>
</dbReference>
<evidence type="ECO:0000256" key="6">
    <source>
        <dbReference type="PIRSR" id="PIRSR000027-1"/>
    </source>
</evidence>
<dbReference type="Pfam" id="PF01322">
    <property type="entry name" value="Cytochrom_C_2"/>
    <property type="match status" value="1"/>
</dbReference>
<keyword evidence="5 6" id="KW-0408">Iron</keyword>
<sequence length="145" mass="15037">MKRQIFALSLGLLAVAAGVQAKEGVANAAAGKRMDLMDEIRASFAVIGGMAQGKTAFDADAAAAARAKLLEDAAMIPAVFKPEESDPKSKAAPAIWEDWDEFTEHAGALETAVQGLDTASLDTVKAGFGPVAKSCGSCHGEFRLK</sequence>
<dbReference type="GO" id="GO:0042597">
    <property type="term" value="C:periplasmic space"/>
    <property type="evidence" value="ECO:0007669"/>
    <property type="project" value="InterPro"/>
</dbReference>
<evidence type="ECO:0000313" key="9">
    <source>
        <dbReference type="EMBL" id="MXN19803.1"/>
    </source>
</evidence>
<dbReference type="GO" id="GO:0005506">
    <property type="term" value="F:iron ion binding"/>
    <property type="evidence" value="ECO:0007669"/>
    <property type="project" value="InterPro"/>
</dbReference>
<evidence type="ECO:0000256" key="5">
    <source>
        <dbReference type="ARBA" id="ARBA00023004"/>
    </source>
</evidence>
<dbReference type="RefSeq" id="WP_160895927.1">
    <property type="nucleotide sequence ID" value="NZ_WUMU01000021.1"/>
</dbReference>
<dbReference type="EMBL" id="WUMU01000021">
    <property type="protein sequence ID" value="MXN19803.1"/>
    <property type="molecule type" value="Genomic_DNA"/>
</dbReference>
<evidence type="ECO:0000256" key="8">
    <source>
        <dbReference type="SAM" id="SignalP"/>
    </source>
</evidence>
<name>A0A6L7GAK6_9RHOB</name>
<gene>
    <name evidence="9" type="ORF">GR170_18375</name>
</gene>
<dbReference type="GO" id="GO:0020037">
    <property type="term" value="F:heme binding"/>
    <property type="evidence" value="ECO:0007669"/>
    <property type="project" value="InterPro"/>
</dbReference>
<dbReference type="AlphaFoldDB" id="A0A6L7GAK6"/>
<evidence type="ECO:0000256" key="1">
    <source>
        <dbReference type="ARBA" id="ARBA00022448"/>
    </source>
</evidence>
<feature type="chain" id="PRO_5026995002" evidence="8">
    <location>
        <begin position="22"/>
        <end position="145"/>
    </location>
</feature>
<keyword evidence="4" id="KW-0249">Electron transport</keyword>
<dbReference type="PIRSF" id="PIRSF000027">
    <property type="entry name" value="Cytc_c_prime"/>
    <property type="match status" value="1"/>
</dbReference>
<dbReference type="SUPFAM" id="SSF47175">
    <property type="entry name" value="Cytochromes"/>
    <property type="match status" value="1"/>
</dbReference>